<reference evidence="1 2" key="1">
    <citation type="journal article" date="2013" name="PLoS Genet.">
        <title>The genome and development-dependent transcriptomes of Pyronema confluens: a window into fungal evolution.</title>
        <authorList>
            <person name="Traeger S."/>
            <person name="Altegoer F."/>
            <person name="Freitag M."/>
            <person name="Gabaldon T."/>
            <person name="Kempken F."/>
            <person name="Kumar A."/>
            <person name="Marcet-Houben M."/>
            <person name="Poggeler S."/>
            <person name="Stajich J.E."/>
            <person name="Nowrousian M."/>
        </authorList>
    </citation>
    <scope>NUCLEOTIDE SEQUENCE [LARGE SCALE GENOMIC DNA]</scope>
    <source>
        <strain evidence="2">CBS 100304</strain>
        <tissue evidence="1">Vegetative mycelium</tissue>
    </source>
</reference>
<evidence type="ECO:0000313" key="1">
    <source>
        <dbReference type="EMBL" id="CCX29677.1"/>
    </source>
</evidence>
<evidence type="ECO:0000313" key="2">
    <source>
        <dbReference type="Proteomes" id="UP000018144"/>
    </source>
</evidence>
<dbReference type="Proteomes" id="UP000018144">
    <property type="component" value="Unassembled WGS sequence"/>
</dbReference>
<proteinExistence type="predicted"/>
<protein>
    <submittedName>
        <fullName evidence="1">Uncharacterized protein</fullName>
    </submittedName>
</protein>
<organism evidence="1 2">
    <name type="scientific">Pyronema omphalodes (strain CBS 100304)</name>
    <name type="common">Pyronema confluens</name>
    <dbReference type="NCBI Taxonomy" id="1076935"/>
    <lineage>
        <taxon>Eukaryota</taxon>
        <taxon>Fungi</taxon>
        <taxon>Dikarya</taxon>
        <taxon>Ascomycota</taxon>
        <taxon>Pezizomycotina</taxon>
        <taxon>Pezizomycetes</taxon>
        <taxon>Pezizales</taxon>
        <taxon>Pyronemataceae</taxon>
        <taxon>Pyronema</taxon>
    </lineage>
</organism>
<dbReference type="EMBL" id="HF935309">
    <property type="protein sequence ID" value="CCX29677.1"/>
    <property type="molecule type" value="Genomic_DNA"/>
</dbReference>
<name>U4LDS2_PYROM</name>
<gene>
    <name evidence="1" type="ORF">PCON_06338</name>
</gene>
<sequence length="10" mass="1175">MWTSSQVFSC</sequence>
<keyword evidence="2" id="KW-1185">Reference proteome</keyword>
<accession>U4LDS2</accession>